<evidence type="ECO:0000256" key="1">
    <source>
        <dbReference type="SAM" id="Phobius"/>
    </source>
</evidence>
<keyword evidence="1" id="KW-0472">Membrane</keyword>
<keyword evidence="1" id="KW-0812">Transmembrane</keyword>
<evidence type="ECO:0000313" key="2">
    <source>
        <dbReference type="EMBL" id="DAE32466.1"/>
    </source>
</evidence>
<feature type="transmembrane region" description="Helical" evidence="1">
    <location>
        <begin position="12"/>
        <end position="33"/>
    </location>
</feature>
<reference evidence="2" key="1">
    <citation type="journal article" date="2021" name="Proc. Natl. Acad. Sci. U.S.A.">
        <title>A Catalog of Tens of Thousands of Viruses from Human Metagenomes Reveals Hidden Associations with Chronic Diseases.</title>
        <authorList>
            <person name="Tisza M.J."/>
            <person name="Buck C.B."/>
        </authorList>
    </citation>
    <scope>NUCLEOTIDE SEQUENCE</scope>
    <source>
        <strain evidence="2">CtEfN2</strain>
    </source>
</reference>
<name>A0A8S5RMW8_9VIRU</name>
<dbReference type="EMBL" id="BK059123">
    <property type="protein sequence ID" value="DAE32466.1"/>
    <property type="molecule type" value="Genomic_DNA"/>
</dbReference>
<keyword evidence="1" id="KW-1133">Transmembrane helix</keyword>
<sequence length="39" mass="4502">MQKKYSVHNISPGFIFGGSFLLPKFITSYALIWNHMSKI</sequence>
<organism evidence="2">
    <name type="scientific">virus sp. ctEfN2</name>
    <dbReference type="NCBI Taxonomy" id="2825810"/>
    <lineage>
        <taxon>Viruses</taxon>
    </lineage>
</organism>
<proteinExistence type="predicted"/>
<accession>A0A8S5RMW8</accession>
<protein>
    <submittedName>
        <fullName evidence="2">Uncharacterized protein</fullName>
    </submittedName>
</protein>